<evidence type="ECO:0000259" key="1">
    <source>
        <dbReference type="Pfam" id="PF13391"/>
    </source>
</evidence>
<protein>
    <submittedName>
        <fullName evidence="2">Restriction endonuclease</fullName>
    </submittedName>
</protein>
<keyword evidence="2" id="KW-0378">Hydrolase</keyword>
<accession>A0ABQ3UTJ4</accession>
<keyword evidence="2" id="KW-0540">Nuclease</keyword>
<dbReference type="GO" id="GO:0004519">
    <property type="term" value="F:endonuclease activity"/>
    <property type="evidence" value="ECO:0007669"/>
    <property type="project" value="UniProtKB-KW"/>
</dbReference>
<reference evidence="2 3" key="1">
    <citation type="journal article" date="2021" name="Int. J. Syst. Evol. Microbiol.">
        <title>Reticulibacter mediterranei gen. nov., sp. nov., within the new family Reticulibacteraceae fam. nov., and Ktedonospora formicarum gen. nov., sp. nov., Ktedonobacter robiniae sp. nov., Dictyobacter formicarum sp. nov. and Dictyobacter arantiisoli sp. nov., belonging to the class Ktedonobacteria.</title>
        <authorList>
            <person name="Yabe S."/>
            <person name="Zheng Y."/>
            <person name="Wang C.M."/>
            <person name="Sakai Y."/>
            <person name="Abe K."/>
            <person name="Yokota A."/>
            <person name="Donadio S."/>
            <person name="Cavaletti L."/>
            <person name="Monciardini P."/>
        </authorList>
    </citation>
    <scope>NUCLEOTIDE SEQUENCE [LARGE SCALE GENOMIC DNA]</scope>
    <source>
        <strain evidence="2 3">SOSP1-30</strain>
    </source>
</reference>
<comment type="caution">
    <text evidence="2">The sequence shown here is derived from an EMBL/GenBank/DDBJ whole genome shotgun (WGS) entry which is preliminary data.</text>
</comment>
<dbReference type="Proteomes" id="UP000654345">
    <property type="component" value="Unassembled WGS sequence"/>
</dbReference>
<dbReference type="InterPro" id="IPR003615">
    <property type="entry name" value="HNH_nuc"/>
</dbReference>
<feature type="domain" description="HNH nuclease" evidence="1">
    <location>
        <begin position="215"/>
        <end position="274"/>
    </location>
</feature>
<name>A0ABQ3UTJ4_9CHLR</name>
<organism evidence="2 3">
    <name type="scientific">Ktedonobacter robiniae</name>
    <dbReference type="NCBI Taxonomy" id="2778365"/>
    <lineage>
        <taxon>Bacteria</taxon>
        <taxon>Bacillati</taxon>
        <taxon>Chloroflexota</taxon>
        <taxon>Ktedonobacteria</taxon>
        <taxon>Ktedonobacterales</taxon>
        <taxon>Ktedonobacteraceae</taxon>
        <taxon>Ktedonobacter</taxon>
    </lineage>
</organism>
<dbReference type="Pfam" id="PF13391">
    <property type="entry name" value="HNH_2"/>
    <property type="match status" value="1"/>
</dbReference>
<keyword evidence="2" id="KW-0255">Endonuclease</keyword>
<evidence type="ECO:0000313" key="2">
    <source>
        <dbReference type="EMBL" id="GHO56043.1"/>
    </source>
</evidence>
<sequence>MEISISKYIDITFDEIRSQIITLLAREMPPPGKRQAPFNPVETLLCYGLFTLVNPHTYGGGNIASAPQIVHQLAALFRRSPGSITSKMLNLEGARTNGAREEPLLFATLASQPDLYPSLYRKILGAARDMNVDAAVLPDFLGLLTSTSSQEELLAQDEVSESLSIALSEAETEMEAIEQSFQINQRLTEKLVERKVRLAQHRFALAVLENCNRTCVFCGFAPHSLYGRGSNLLRASHIKPWAKSTPRERIDVRNGVAACPTHDAAFDQGLLAVDGNYAILRSHTLQESIRSDLNVALYFGNVLSQSLVLPGKAHFPDTTYLQYHLESLFKGL</sequence>
<gene>
    <name evidence="2" type="ORF">KSB_45180</name>
</gene>
<dbReference type="EMBL" id="BNJG01000002">
    <property type="protein sequence ID" value="GHO56043.1"/>
    <property type="molecule type" value="Genomic_DNA"/>
</dbReference>
<proteinExistence type="predicted"/>
<keyword evidence="3" id="KW-1185">Reference proteome</keyword>
<evidence type="ECO:0000313" key="3">
    <source>
        <dbReference type="Proteomes" id="UP000654345"/>
    </source>
</evidence>